<dbReference type="GO" id="GO:0005975">
    <property type="term" value="P:carbohydrate metabolic process"/>
    <property type="evidence" value="ECO:0007669"/>
    <property type="project" value="InterPro"/>
</dbReference>
<dbReference type="OrthoDB" id="9765330at2"/>
<evidence type="ECO:0000313" key="3">
    <source>
        <dbReference type="EMBL" id="RKS53651.1"/>
    </source>
</evidence>
<gene>
    <name evidence="3" type="ORF">BC962_1905</name>
</gene>
<organism evidence="3 4">
    <name type="scientific">Gillisia mitskevichiae</name>
    <dbReference type="NCBI Taxonomy" id="270921"/>
    <lineage>
        <taxon>Bacteria</taxon>
        <taxon>Pseudomonadati</taxon>
        <taxon>Bacteroidota</taxon>
        <taxon>Flavobacteriia</taxon>
        <taxon>Flavobacteriales</taxon>
        <taxon>Flavobacteriaceae</taxon>
        <taxon>Gillisia</taxon>
    </lineage>
</organism>
<accession>A0A495PSY3</accession>
<comment type="caution">
    <text evidence="3">The sequence shown here is derived from an EMBL/GenBank/DDBJ whole genome shotgun (WGS) entry which is preliminary data.</text>
</comment>
<dbReference type="Pfam" id="PF13439">
    <property type="entry name" value="Glyco_transf_4"/>
    <property type="match status" value="1"/>
</dbReference>
<feature type="domain" description="Glycosyltransferase subfamily 4-like N-terminal" evidence="2">
    <location>
        <begin position="66"/>
        <end position="172"/>
    </location>
</feature>
<dbReference type="PANTHER" id="PTHR12526:SF572">
    <property type="entry name" value="BLL5144 PROTEIN"/>
    <property type="match status" value="1"/>
</dbReference>
<dbReference type="GO" id="GO:0016757">
    <property type="term" value="F:glycosyltransferase activity"/>
    <property type="evidence" value="ECO:0007669"/>
    <property type="project" value="InterPro"/>
</dbReference>
<sequence length="762" mass="87664">MKRFKKKPAILLMSSFPPTECGIATFSTDLLYYTSCQFSNTFNFIKCDLSNQCDKLNLTEYCLNPKIKENYSATASLINENKNIQLIHIQHEFGLFGGTYGNYLIYFLEEIKAPVLITFHTVLPDPNPELKTIVLKLASKCRYITVMTNKSANILIEDYKIDAKKIQIIPHGTHSINWIENLEIKKKYGLENRNILSTFGLLGPGKNIETALKALPKVIEAYPNTLYLIIGKTHPNNIINEIDEYRILLQDLTNELNINDHVLFLDHFIELPELLEILQGTDIYLFTSKDPNQAVSGTFSYAMGCGCPIIGTSIPHTREVLTSDIGKIIEIGNSSKLSEAVLEILGDPQMKFNMSLNAYKASRASNWENIAISQAEVYRELIQPAKNLSYNMPKLNLDHLKRMTTETGIIQFSKISQPDINSGYTLDDNARALIVMCKHYQLYGYKEDLKYIDRYLNFIEKCQTNDGTFINYLDHNQNVHIKNDYVNLEDSNSRAVWALGTVISLKEILPEDNFLTASIILEKSMHWIPGILSPRSIAFIIKGLYLCKGPIPDYTRRALITNLSKKLVSRYDLNKEKDWEWFEEYLTYANSVLPEAMLYAYLVTEDSIYKNIALDSFNFLLNKLFINNQFRPISNNGWYHKNEATKIFGEQPIDVGYTIEALENFYYTFRSPRYLKLMHQTFSWFLGNNHLKQLIYNPLTGGCHDGLEKTNVNLNQGAESTICFLMARLSMERVVNLKFESQDVYSTRSRILKNRHIKHREL</sequence>
<evidence type="ECO:0000313" key="4">
    <source>
        <dbReference type="Proteomes" id="UP000276282"/>
    </source>
</evidence>
<keyword evidence="3" id="KW-0808">Transferase</keyword>
<protein>
    <submittedName>
        <fullName evidence="3">Glycosyltransferase involved in cell wall biosynthesis</fullName>
    </submittedName>
</protein>
<dbReference type="InterPro" id="IPR001296">
    <property type="entry name" value="Glyco_trans_1"/>
</dbReference>
<dbReference type="Proteomes" id="UP000276282">
    <property type="component" value="Unassembled WGS sequence"/>
</dbReference>
<dbReference type="RefSeq" id="WP_121345732.1">
    <property type="nucleotide sequence ID" value="NZ_RBLG01000002.1"/>
</dbReference>
<dbReference type="AlphaFoldDB" id="A0A495PSY3"/>
<dbReference type="EMBL" id="RBLG01000002">
    <property type="protein sequence ID" value="RKS53651.1"/>
    <property type="molecule type" value="Genomic_DNA"/>
</dbReference>
<evidence type="ECO:0000259" key="2">
    <source>
        <dbReference type="Pfam" id="PF13439"/>
    </source>
</evidence>
<keyword evidence="4" id="KW-1185">Reference proteome</keyword>
<dbReference type="SUPFAM" id="SSF53756">
    <property type="entry name" value="UDP-Glycosyltransferase/glycogen phosphorylase"/>
    <property type="match status" value="1"/>
</dbReference>
<dbReference type="PANTHER" id="PTHR12526">
    <property type="entry name" value="GLYCOSYLTRANSFERASE"/>
    <property type="match status" value="1"/>
</dbReference>
<dbReference type="SUPFAM" id="SSF48208">
    <property type="entry name" value="Six-hairpin glycosidases"/>
    <property type="match status" value="2"/>
</dbReference>
<proteinExistence type="predicted"/>
<dbReference type="Pfam" id="PF00534">
    <property type="entry name" value="Glycos_transf_1"/>
    <property type="match status" value="1"/>
</dbReference>
<dbReference type="Gene3D" id="3.40.50.2000">
    <property type="entry name" value="Glycogen Phosphorylase B"/>
    <property type="match status" value="2"/>
</dbReference>
<dbReference type="InterPro" id="IPR008928">
    <property type="entry name" value="6-hairpin_glycosidase_sf"/>
</dbReference>
<name>A0A495PSY3_9FLAO</name>
<evidence type="ECO:0000259" key="1">
    <source>
        <dbReference type="Pfam" id="PF00534"/>
    </source>
</evidence>
<reference evidence="3 4" key="1">
    <citation type="submission" date="2018-10" db="EMBL/GenBank/DDBJ databases">
        <title>Genomic Encyclopedia of Archaeal and Bacterial Type Strains, Phase II (KMG-II): from individual species to whole genera.</title>
        <authorList>
            <person name="Goeker M."/>
        </authorList>
    </citation>
    <scope>NUCLEOTIDE SEQUENCE [LARGE SCALE GENOMIC DNA]</scope>
    <source>
        <strain evidence="3 4">DSM 19839</strain>
    </source>
</reference>
<feature type="domain" description="Glycosyl transferase family 1" evidence="1">
    <location>
        <begin position="183"/>
        <end position="360"/>
    </location>
</feature>
<dbReference type="InterPro" id="IPR028098">
    <property type="entry name" value="Glyco_trans_4-like_N"/>
</dbReference>